<dbReference type="Gene3D" id="1.10.287.130">
    <property type="match status" value="1"/>
</dbReference>
<dbReference type="InterPro" id="IPR011006">
    <property type="entry name" value="CheY-like_superfamily"/>
</dbReference>
<evidence type="ECO:0000259" key="12">
    <source>
        <dbReference type="PROSITE" id="PS50110"/>
    </source>
</evidence>
<reference evidence="13" key="1">
    <citation type="submission" date="2020-04" db="EMBL/GenBank/DDBJ databases">
        <authorList>
            <person name="Zhang T."/>
        </authorList>
    </citation>
    <scope>NUCLEOTIDE SEQUENCE</scope>
    <source>
        <strain evidence="13">HKST-UBA01</strain>
    </source>
</reference>
<evidence type="ECO:0000256" key="4">
    <source>
        <dbReference type="ARBA" id="ARBA00022679"/>
    </source>
</evidence>
<dbReference type="PROSITE" id="PS50109">
    <property type="entry name" value="HIS_KIN"/>
    <property type="match status" value="1"/>
</dbReference>
<dbReference type="PANTHER" id="PTHR43047:SF72">
    <property type="entry name" value="OSMOSENSING HISTIDINE PROTEIN KINASE SLN1"/>
    <property type="match status" value="1"/>
</dbReference>
<dbReference type="InterPro" id="IPR003594">
    <property type="entry name" value="HATPase_dom"/>
</dbReference>
<protein>
    <recommendedName>
        <fullName evidence="2">histidine kinase</fullName>
        <ecNumber evidence="2">2.7.13.3</ecNumber>
    </recommendedName>
</protein>
<dbReference type="AlphaFoldDB" id="A0A956RNW2"/>
<comment type="caution">
    <text evidence="13">The sequence shown here is derived from an EMBL/GenBank/DDBJ whole genome shotgun (WGS) entry which is preliminary data.</text>
</comment>
<keyword evidence="7" id="KW-0472">Membrane</keyword>
<dbReference type="PRINTS" id="PR00344">
    <property type="entry name" value="BCTRLSENSOR"/>
</dbReference>
<dbReference type="SUPFAM" id="SSF55874">
    <property type="entry name" value="ATPase domain of HSP90 chaperone/DNA topoisomerase II/histidine kinase"/>
    <property type="match status" value="1"/>
</dbReference>
<dbReference type="PANTHER" id="PTHR43047">
    <property type="entry name" value="TWO-COMPONENT HISTIDINE PROTEIN KINASE"/>
    <property type="match status" value="1"/>
</dbReference>
<evidence type="ECO:0000256" key="1">
    <source>
        <dbReference type="ARBA" id="ARBA00000085"/>
    </source>
</evidence>
<organism evidence="13 14">
    <name type="scientific">Eiseniibacteriota bacterium</name>
    <dbReference type="NCBI Taxonomy" id="2212470"/>
    <lineage>
        <taxon>Bacteria</taxon>
        <taxon>Candidatus Eiseniibacteriota</taxon>
    </lineage>
</organism>
<dbReference type="Gene3D" id="3.30.450.40">
    <property type="match status" value="2"/>
</dbReference>
<feature type="region of interest" description="Disordered" evidence="10">
    <location>
        <begin position="541"/>
        <end position="564"/>
    </location>
</feature>
<dbReference type="GO" id="GO:0000155">
    <property type="term" value="F:phosphorelay sensor kinase activity"/>
    <property type="evidence" value="ECO:0007669"/>
    <property type="project" value="InterPro"/>
</dbReference>
<evidence type="ECO:0000256" key="5">
    <source>
        <dbReference type="ARBA" id="ARBA00022777"/>
    </source>
</evidence>
<dbReference type="EC" id="2.7.13.3" evidence="2"/>
<feature type="modified residue" description="4-aspartylphosphate" evidence="8">
    <location>
        <position position="60"/>
    </location>
</feature>
<dbReference type="Pfam" id="PF00072">
    <property type="entry name" value="Response_reg"/>
    <property type="match status" value="1"/>
</dbReference>
<gene>
    <name evidence="13" type="ORF">KC729_09860</name>
</gene>
<dbReference type="Gene3D" id="3.30.565.10">
    <property type="entry name" value="Histidine kinase-like ATPase, C-terminal domain"/>
    <property type="match status" value="1"/>
</dbReference>
<dbReference type="SUPFAM" id="SSF55781">
    <property type="entry name" value="GAF domain-like"/>
    <property type="match status" value="1"/>
</dbReference>
<dbReference type="SUPFAM" id="SSF52172">
    <property type="entry name" value="CheY-like"/>
    <property type="match status" value="1"/>
</dbReference>
<dbReference type="SMART" id="SM00387">
    <property type="entry name" value="HATPase_c"/>
    <property type="match status" value="1"/>
</dbReference>
<dbReference type="FunFam" id="1.10.287.130:FF:000001">
    <property type="entry name" value="Two-component sensor histidine kinase"/>
    <property type="match status" value="1"/>
</dbReference>
<dbReference type="FunFam" id="3.30.565.10:FF:000006">
    <property type="entry name" value="Sensor histidine kinase WalK"/>
    <property type="match status" value="1"/>
</dbReference>
<dbReference type="Pfam" id="PF02518">
    <property type="entry name" value="HATPase_c"/>
    <property type="match status" value="1"/>
</dbReference>
<accession>A0A956RNW2</accession>
<dbReference type="Proteomes" id="UP000697710">
    <property type="component" value="Unassembled WGS sequence"/>
</dbReference>
<dbReference type="EMBL" id="JAGQHR010000273">
    <property type="protein sequence ID" value="MCA9727976.1"/>
    <property type="molecule type" value="Genomic_DNA"/>
</dbReference>
<feature type="coiled-coil region" evidence="9">
    <location>
        <begin position="138"/>
        <end position="165"/>
    </location>
</feature>
<sequence length="564" mass="61936">MQSEGTARRPSLLVVDDERPLLEIFQEFFEESDYDLTIANSGEEAIALLGTQTFDLVVTDLNLPGVDGLTVMSHAKSVDPELEVIVLTGNASTLTAIDALRQGAYDYVLKPFDLYDMERTVQKGLERRRLLSENRQFVTSLQQHRDELSRRVEEATRRMRTLYEVGKEITSNLNLDRTLNLILEKSVELTRARRGMIFLVDEMTGILECDVVRGFDGTESRDEIIAALEPINEKVCGGNEPVLEPISGSAGDLVGWVVPLIQENEVMGTIAVLSHPGSGFSADDQNILVNLASQAAIAIHNARVYGKIQALDRMKSDFVAVVSHEVRTPLTAIKGTLEILSDRNYFEIPEPQVELFDICRTNVDRLETLINDILDFSKLESSKLSTNFELCDLGSVVETVVVHLGNLAEKKALRIERDIAPDLPKVLADDLRISQVVGNLLSNAVKFSDPEGEIRVDVKRSGAGVEVGVRDQGMGIAPEDQAKLFAKFRQLDQSSTRKVGGTGLGLAICKGIIEEHHGRIWVESAPGKGSRFAFWVPCTPAENAGPAAEETPSAGRSPEDASKS</sequence>
<feature type="domain" description="Response regulatory" evidence="12">
    <location>
        <begin position="11"/>
        <end position="125"/>
    </location>
</feature>
<keyword evidence="3 8" id="KW-0597">Phosphoprotein</keyword>
<dbReference type="CDD" id="cd16922">
    <property type="entry name" value="HATPase_EvgS-ArcB-TorS-like"/>
    <property type="match status" value="1"/>
</dbReference>
<evidence type="ECO:0000313" key="13">
    <source>
        <dbReference type="EMBL" id="MCA9727976.1"/>
    </source>
</evidence>
<name>A0A956RNW2_UNCEI</name>
<dbReference type="InterPro" id="IPR005467">
    <property type="entry name" value="His_kinase_dom"/>
</dbReference>
<feature type="domain" description="Histidine kinase" evidence="11">
    <location>
        <begin position="321"/>
        <end position="540"/>
    </location>
</feature>
<dbReference type="InterPro" id="IPR001789">
    <property type="entry name" value="Sig_transdc_resp-reg_receiver"/>
</dbReference>
<evidence type="ECO:0000256" key="10">
    <source>
        <dbReference type="SAM" id="MobiDB-lite"/>
    </source>
</evidence>
<dbReference type="InterPro" id="IPR004358">
    <property type="entry name" value="Sig_transdc_His_kin-like_C"/>
</dbReference>
<evidence type="ECO:0000256" key="9">
    <source>
        <dbReference type="SAM" id="Coils"/>
    </source>
</evidence>
<comment type="catalytic activity">
    <reaction evidence="1">
        <text>ATP + protein L-histidine = ADP + protein N-phospho-L-histidine.</text>
        <dbReference type="EC" id="2.7.13.3"/>
    </reaction>
</comment>
<keyword evidence="9" id="KW-0175">Coiled coil</keyword>
<dbReference type="Pfam" id="PF13185">
    <property type="entry name" value="GAF_2"/>
    <property type="match status" value="1"/>
</dbReference>
<dbReference type="InterPro" id="IPR036097">
    <property type="entry name" value="HisK_dim/P_sf"/>
</dbReference>
<evidence type="ECO:0000259" key="11">
    <source>
        <dbReference type="PROSITE" id="PS50109"/>
    </source>
</evidence>
<keyword evidence="6" id="KW-0902">Two-component regulatory system</keyword>
<dbReference type="SMART" id="SM00388">
    <property type="entry name" value="HisKA"/>
    <property type="match status" value="1"/>
</dbReference>
<dbReference type="Pfam" id="PF00512">
    <property type="entry name" value="HisKA"/>
    <property type="match status" value="1"/>
</dbReference>
<evidence type="ECO:0000256" key="3">
    <source>
        <dbReference type="ARBA" id="ARBA00022553"/>
    </source>
</evidence>
<dbReference type="InterPro" id="IPR003018">
    <property type="entry name" value="GAF"/>
</dbReference>
<dbReference type="InterPro" id="IPR003661">
    <property type="entry name" value="HisK_dim/P_dom"/>
</dbReference>
<evidence type="ECO:0000313" key="14">
    <source>
        <dbReference type="Proteomes" id="UP000697710"/>
    </source>
</evidence>
<keyword evidence="4" id="KW-0808">Transferase</keyword>
<evidence type="ECO:0000256" key="2">
    <source>
        <dbReference type="ARBA" id="ARBA00012438"/>
    </source>
</evidence>
<dbReference type="CDD" id="cd00082">
    <property type="entry name" value="HisKA"/>
    <property type="match status" value="1"/>
</dbReference>
<dbReference type="InterPro" id="IPR029016">
    <property type="entry name" value="GAF-like_dom_sf"/>
</dbReference>
<dbReference type="SUPFAM" id="SSF47384">
    <property type="entry name" value="Homodimeric domain of signal transducing histidine kinase"/>
    <property type="match status" value="1"/>
</dbReference>
<dbReference type="InterPro" id="IPR036890">
    <property type="entry name" value="HATPase_C_sf"/>
</dbReference>
<evidence type="ECO:0000256" key="8">
    <source>
        <dbReference type="PROSITE-ProRule" id="PRU00169"/>
    </source>
</evidence>
<dbReference type="GO" id="GO:0005886">
    <property type="term" value="C:plasma membrane"/>
    <property type="evidence" value="ECO:0007669"/>
    <property type="project" value="TreeGrafter"/>
</dbReference>
<evidence type="ECO:0000256" key="7">
    <source>
        <dbReference type="ARBA" id="ARBA00023136"/>
    </source>
</evidence>
<dbReference type="GO" id="GO:0009927">
    <property type="term" value="F:histidine phosphotransfer kinase activity"/>
    <property type="evidence" value="ECO:0007669"/>
    <property type="project" value="TreeGrafter"/>
</dbReference>
<dbReference type="SMART" id="SM00065">
    <property type="entry name" value="GAF"/>
    <property type="match status" value="1"/>
</dbReference>
<keyword evidence="5" id="KW-0418">Kinase</keyword>
<evidence type="ECO:0000256" key="6">
    <source>
        <dbReference type="ARBA" id="ARBA00023012"/>
    </source>
</evidence>
<dbReference type="PROSITE" id="PS50110">
    <property type="entry name" value="RESPONSE_REGULATORY"/>
    <property type="match status" value="1"/>
</dbReference>
<proteinExistence type="predicted"/>
<dbReference type="SMART" id="SM00448">
    <property type="entry name" value="REC"/>
    <property type="match status" value="1"/>
</dbReference>
<dbReference type="Gene3D" id="3.40.50.2300">
    <property type="match status" value="1"/>
</dbReference>
<reference evidence="13" key="2">
    <citation type="journal article" date="2021" name="Microbiome">
        <title>Successional dynamics and alternative stable states in a saline activated sludge microbial community over 9 years.</title>
        <authorList>
            <person name="Wang Y."/>
            <person name="Ye J."/>
            <person name="Ju F."/>
            <person name="Liu L."/>
            <person name="Boyd J.A."/>
            <person name="Deng Y."/>
            <person name="Parks D.H."/>
            <person name="Jiang X."/>
            <person name="Yin X."/>
            <person name="Woodcroft B.J."/>
            <person name="Tyson G.W."/>
            <person name="Hugenholtz P."/>
            <person name="Polz M.F."/>
            <person name="Zhang T."/>
        </authorList>
    </citation>
    <scope>NUCLEOTIDE SEQUENCE</scope>
    <source>
        <strain evidence="13">HKST-UBA01</strain>
    </source>
</reference>